<feature type="transmembrane region" description="Helical" evidence="1">
    <location>
        <begin position="32"/>
        <end position="52"/>
    </location>
</feature>
<evidence type="ECO:0000313" key="3">
    <source>
        <dbReference type="EMBL" id="BDC99571.1"/>
    </source>
</evidence>
<dbReference type="InterPro" id="IPR009589">
    <property type="entry name" value="PH_YyaB-like"/>
</dbReference>
<keyword evidence="1" id="KW-1133">Transmembrane helix</keyword>
<evidence type="ECO:0000259" key="2">
    <source>
        <dbReference type="Pfam" id="PF06713"/>
    </source>
</evidence>
<evidence type="ECO:0000256" key="1">
    <source>
        <dbReference type="SAM" id="Phobius"/>
    </source>
</evidence>
<proteinExistence type="predicted"/>
<dbReference type="EMBL" id="AP025292">
    <property type="protein sequence ID" value="BDC99571.1"/>
    <property type="molecule type" value="Genomic_DNA"/>
</dbReference>
<keyword evidence="1" id="KW-0472">Membrane</keyword>
<protein>
    <recommendedName>
        <fullName evidence="2">Uncharacterized protein YyaB-like PH domain-containing protein</fullName>
    </recommendedName>
</protein>
<evidence type="ECO:0000313" key="4">
    <source>
        <dbReference type="Proteomes" id="UP001354989"/>
    </source>
</evidence>
<keyword evidence="4" id="KW-1185">Reference proteome</keyword>
<dbReference type="Pfam" id="PF06713">
    <property type="entry name" value="bPH_4"/>
    <property type="match status" value="1"/>
</dbReference>
<accession>A0ABM7VFX1</accession>
<feature type="domain" description="Uncharacterized protein YyaB-like PH" evidence="2">
    <location>
        <begin position="54"/>
        <end position="127"/>
    </location>
</feature>
<keyword evidence="1" id="KW-0812">Transmembrane</keyword>
<dbReference type="RefSeq" id="WP_338396880.1">
    <property type="nucleotide sequence ID" value="NZ_AP025292.1"/>
</dbReference>
<feature type="transmembrane region" description="Helical" evidence="1">
    <location>
        <begin position="7"/>
        <end position="26"/>
    </location>
</feature>
<gene>
    <name evidence="3" type="ORF">PEPS_18520</name>
</gene>
<organism evidence="3 4">
    <name type="scientific">Persicobacter psychrovividus</name>
    <dbReference type="NCBI Taxonomy" id="387638"/>
    <lineage>
        <taxon>Bacteria</taxon>
        <taxon>Pseudomonadati</taxon>
        <taxon>Bacteroidota</taxon>
        <taxon>Cytophagia</taxon>
        <taxon>Cytophagales</taxon>
        <taxon>Persicobacteraceae</taxon>
        <taxon>Persicobacter</taxon>
    </lineage>
</organism>
<name>A0ABM7VFX1_9BACT</name>
<reference evidence="3 4" key="1">
    <citation type="submission" date="2021-12" db="EMBL/GenBank/DDBJ databases">
        <title>Genome sequencing of bacteria with rrn-lacking chromosome and rrn-plasmid.</title>
        <authorList>
            <person name="Anda M."/>
            <person name="Iwasaki W."/>
        </authorList>
    </citation>
    <scope>NUCLEOTIDE SEQUENCE [LARGE SCALE GENOMIC DNA]</scope>
    <source>
        <strain evidence="3 4">NBRC 101262</strain>
    </source>
</reference>
<sequence>MQFRSKIDWWFFGPIFLLLFGISFLGGTNDGAFWVVFSIDMATILFVLYVLLSTKYWLDEQQLIVTCGILMRKEISIDKIQSIKKTYNMMSSPACSFDRIEVKYGKYEGVIISPKNRKAFIDEILRVNPKVEVHESLNMS</sequence>
<dbReference type="Proteomes" id="UP001354989">
    <property type="component" value="Chromosome"/>
</dbReference>